<keyword evidence="9" id="KW-1185">Reference proteome</keyword>
<comment type="catalytic activity">
    <reaction evidence="7">
        <text>[protein]-L-isoaspartate + S-adenosyl-L-methionine = [protein]-L-isoaspartate alpha-methyl ester + S-adenosyl-L-homocysteine</text>
        <dbReference type="Rhea" id="RHEA:12705"/>
        <dbReference type="Rhea" id="RHEA-COMP:12143"/>
        <dbReference type="Rhea" id="RHEA-COMP:12144"/>
        <dbReference type="ChEBI" id="CHEBI:57856"/>
        <dbReference type="ChEBI" id="CHEBI:59789"/>
        <dbReference type="ChEBI" id="CHEBI:90596"/>
        <dbReference type="ChEBI" id="CHEBI:90598"/>
        <dbReference type="EC" id="2.1.1.77"/>
    </reaction>
</comment>
<keyword evidence="5 7" id="KW-0808">Transferase</keyword>
<dbReference type="PANTHER" id="PTHR11579:SF0">
    <property type="entry name" value="PROTEIN-L-ISOASPARTATE(D-ASPARTATE) O-METHYLTRANSFERASE"/>
    <property type="match status" value="1"/>
</dbReference>
<dbReference type="EMBL" id="ACJM01000002">
    <property type="protein sequence ID" value="EEG78662.1"/>
    <property type="molecule type" value="Genomic_DNA"/>
</dbReference>
<evidence type="ECO:0000256" key="5">
    <source>
        <dbReference type="ARBA" id="ARBA00022679"/>
    </source>
</evidence>
<evidence type="ECO:0000256" key="6">
    <source>
        <dbReference type="ARBA" id="ARBA00022691"/>
    </source>
</evidence>
<comment type="subcellular location">
    <subcellularLocation>
        <location evidence="1 7">Cytoplasm</location>
    </subcellularLocation>
</comment>
<evidence type="ECO:0000256" key="7">
    <source>
        <dbReference type="HAMAP-Rule" id="MF_00090"/>
    </source>
</evidence>
<name>C0GDE1_DETAL</name>
<dbReference type="eggNOG" id="COG2518">
    <property type="taxonomic scope" value="Bacteria"/>
</dbReference>
<dbReference type="Pfam" id="PF01135">
    <property type="entry name" value="PCMT"/>
    <property type="match status" value="1"/>
</dbReference>
<comment type="function">
    <text evidence="7">Catalyzes the methyl esterification of L-isoaspartyl residues in peptides and proteins that result from spontaneous decomposition of normal L-aspartyl and L-asparaginyl residues. It plays a role in the repair and/or degradation of damaged proteins.</text>
</comment>
<keyword evidence="3 7" id="KW-0963">Cytoplasm</keyword>
<feature type="active site" evidence="7">
    <location>
        <position position="60"/>
    </location>
</feature>
<accession>C0GDE1</accession>
<dbReference type="EC" id="2.1.1.77" evidence="7"/>
<gene>
    <name evidence="7" type="primary">pcm</name>
    <name evidence="8" type="ORF">DealDRAFT_0592</name>
</gene>
<evidence type="ECO:0000256" key="4">
    <source>
        <dbReference type="ARBA" id="ARBA00022603"/>
    </source>
</evidence>
<dbReference type="AlphaFoldDB" id="C0GDE1"/>
<dbReference type="PANTHER" id="PTHR11579">
    <property type="entry name" value="PROTEIN-L-ISOASPARTATE O-METHYLTRANSFERASE"/>
    <property type="match status" value="1"/>
</dbReference>
<dbReference type="CDD" id="cd02440">
    <property type="entry name" value="AdoMet_MTases"/>
    <property type="match status" value="1"/>
</dbReference>
<sequence>MYNQKMEQMITTQLMARGIRDERVLNAMRKVPRHEFVVAGKEEYAYADAALPVGHGQTISQPFMVALMTQALQLQGNEKVLEIGTGTGYQTAILAELAKTVYTVEKVSQLSQEAQVRLEQLGYDNVRFLIGDGTKGWPDNAPYDAIIVTAGGPLVPPSLYDQLAMGGRMVIPAGERKFQDLLLVSKTEDGKEVINLGKCGFVPLLGEEGWED</sequence>
<dbReference type="GO" id="GO:0030091">
    <property type="term" value="P:protein repair"/>
    <property type="evidence" value="ECO:0007669"/>
    <property type="project" value="UniProtKB-UniRule"/>
</dbReference>
<dbReference type="GO" id="GO:0005737">
    <property type="term" value="C:cytoplasm"/>
    <property type="evidence" value="ECO:0007669"/>
    <property type="project" value="UniProtKB-SubCell"/>
</dbReference>
<dbReference type="InterPro" id="IPR000682">
    <property type="entry name" value="PCMT"/>
</dbReference>
<dbReference type="HAMAP" id="MF_00090">
    <property type="entry name" value="PIMT"/>
    <property type="match status" value="1"/>
</dbReference>
<dbReference type="GO" id="GO:0004719">
    <property type="term" value="F:protein-L-isoaspartate (D-aspartate) O-methyltransferase activity"/>
    <property type="evidence" value="ECO:0007669"/>
    <property type="project" value="UniProtKB-UniRule"/>
</dbReference>
<dbReference type="PROSITE" id="PS01279">
    <property type="entry name" value="PCMT"/>
    <property type="match status" value="1"/>
</dbReference>
<dbReference type="GO" id="GO:0032259">
    <property type="term" value="P:methylation"/>
    <property type="evidence" value="ECO:0007669"/>
    <property type="project" value="UniProtKB-KW"/>
</dbReference>
<dbReference type="STRING" id="555088.DealDRAFT_0592"/>
<keyword evidence="4 7" id="KW-0489">Methyltransferase</keyword>
<dbReference type="InterPro" id="IPR029063">
    <property type="entry name" value="SAM-dependent_MTases_sf"/>
</dbReference>
<dbReference type="OrthoDB" id="9772751at2"/>
<dbReference type="Gene3D" id="3.40.50.150">
    <property type="entry name" value="Vaccinia Virus protein VP39"/>
    <property type="match status" value="1"/>
</dbReference>
<comment type="similarity">
    <text evidence="2 7">Belongs to the methyltransferase superfamily. L-isoaspartyl/D-aspartyl protein methyltransferase family.</text>
</comment>
<evidence type="ECO:0000256" key="3">
    <source>
        <dbReference type="ARBA" id="ARBA00022490"/>
    </source>
</evidence>
<evidence type="ECO:0000256" key="2">
    <source>
        <dbReference type="ARBA" id="ARBA00005369"/>
    </source>
</evidence>
<keyword evidence="6 7" id="KW-0949">S-adenosyl-L-methionine</keyword>
<dbReference type="Proteomes" id="UP000006443">
    <property type="component" value="Unassembled WGS sequence"/>
</dbReference>
<dbReference type="NCBIfam" id="TIGR00080">
    <property type="entry name" value="pimt"/>
    <property type="match status" value="1"/>
</dbReference>
<protein>
    <recommendedName>
        <fullName evidence="7">Protein-L-isoaspartate O-methyltransferase</fullName>
        <ecNumber evidence="7">2.1.1.77</ecNumber>
    </recommendedName>
    <alternativeName>
        <fullName evidence="7">L-isoaspartyl protein carboxyl methyltransferase</fullName>
    </alternativeName>
    <alternativeName>
        <fullName evidence="7">Protein L-isoaspartyl methyltransferase</fullName>
    </alternativeName>
    <alternativeName>
        <fullName evidence="7">Protein-beta-aspartate methyltransferase</fullName>
        <shortName evidence="7">PIMT</shortName>
    </alternativeName>
</protein>
<dbReference type="NCBIfam" id="NF001453">
    <property type="entry name" value="PRK00312.1"/>
    <property type="match status" value="1"/>
</dbReference>
<comment type="caution">
    <text evidence="8">The sequence shown here is derived from an EMBL/GenBank/DDBJ whole genome shotgun (WGS) entry which is preliminary data.</text>
</comment>
<reference evidence="8 9" key="1">
    <citation type="submission" date="2009-02" db="EMBL/GenBank/DDBJ databases">
        <title>Sequencing of the draft genome and assembly of Dethiobacter alkaliphilus AHT 1.</title>
        <authorList>
            <consortium name="US DOE Joint Genome Institute (JGI-PGF)"/>
            <person name="Lucas S."/>
            <person name="Copeland A."/>
            <person name="Lapidus A."/>
            <person name="Glavina del Rio T."/>
            <person name="Dalin E."/>
            <person name="Tice H."/>
            <person name="Bruce D."/>
            <person name="Goodwin L."/>
            <person name="Pitluck S."/>
            <person name="Larimer F."/>
            <person name="Land M.L."/>
            <person name="Hauser L."/>
            <person name="Muyzer G."/>
        </authorList>
    </citation>
    <scope>NUCLEOTIDE SEQUENCE [LARGE SCALE GENOMIC DNA]</scope>
    <source>
        <strain evidence="8 9">AHT 1</strain>
    </source>
</reference>
<evidence type="ECO:0000313" key="8">
    <source>
        <dbReference type="EMBL" id="EEG78662.1"/>
    </source>
</evidence>
<organism evidence="8 9">
    <name type="scientific">Dethiobacter alkaliphilus AHT 1</name>
    <dbReference type="NCBI Taxonomy" id="555088"/>
    <lineage>
        <taxon>Bacteria</taxon>
        <taxon>Bacillati</taxon>
        <taxon>Bacillota</taxon>
        <taxon>Dethiobacteria</taxon>
        <taxon>Dethiobacterales</taxon>
        <taxon>Dethiobacteraceae</taxon>
        <taxon>Dethiobacter</taxon>
    </lineage>
</organism>
<evidence type="ECO:0000313" key="9">
    <source>
        <dbReference type="Proteomes" id="UP000006443"/>
    </source>
</evidence>
<dbReference type="RefSeq" id="WP_008514717.1">
    <property type="nucleotide sequence ID" value="NZ_ACJM01000002.1"/>
</dbReference>
<proteinExistence type="inferred from homology"/>
<dbReference type="SUPFAM" id="SSF53335">
    <property type="entry name" value="S-adenosyl-L-methionine-dependent methyltransferases"/>
    <property type="match status" value="1"/>
</dbReference>
<dbReference type="FunFam" id="3.40.50.150:FF:000010">
    <property type="entry name" value="Protein-L-isoaspartate O-methyltransferase"/>
    <property type="match status" value="1"/>
</dbReference>
<evidence type="ECO:0000256" key="1">
    <source>
        <dbReference type="ARBA" id="ARBA00004496"/>
    </source>
</evidence>